<dbReference type="AlphaFoldDB" id="A0A1E3EGU5"/>
<evidence type="ECO:0000313" key="2">
    <source>
        <dbReference type="EMBL" id="MEY9319810.1"/>
    </source>
</evidence>
<sequence>MDPHIRHWKVAIERFCAAPDPDYREIAKMVAEIAATDIDETLRHAAAQVLPILRQAALKSADRRTKAMALRRLGIVSDALHMLSAPRFGRRGLTPKALTQEEQYRQLLGLPFGRRLAATEVQQAFKRAAKTVHPDGGGNGAAFLELAAARDALIKHH</sequence>
<dbReference type="RefSeq" id="WP_016840960.1">
    <property type="nucleotide sequence ID" value="NZ_BJNL01000016.1"/>
</dbReference>
<reference evidence="2 4" key="2">
    <citation type="submission" date="2024-07" db="EMBL/GenBank/DDBJ databases">
        <title>Genomic Encyclopedia of Type Strains, Phase V (KMG-V): Genome sequencing to study the core and pangenomes of soil and plant-associated prokaryotes.</title>
        <authorList>
            <person name="Whitman W."/>
        </authorList>
    </citation>
    <scope>NUCLEOTIDE SEQUENCE [LARGE SCALE GENOMIC DNA]</scope>
    <source>
        <strain evidence="2 4">USDA 415</strain>
    </source>
</reference>
<proteinExistence type="predicted"/>
<dbReference type="OrthoDB" id="7822896at2"/>
<dbReference type="SUPFAM" id="SSF46565">
    <property type="entry name" value="Chaperone J-domain"/>
    <property type="match status" value="1"/>
</dbReference>
<name>A0A1E3EGU5_BRAEL</name>
<dbReference type="Proteomes" id="UP001565471">
    <property type="component" value="Unassembled WGS sequence"/>
</dbReference>
<dbReference type="STRING" id="29448.QU41_27050"/>
<protein>
    <submittedName>
        <fullName evidence="1">Uncharacterized protein</fullName>
    </submittedName>
</protein>
<dbReference type="GeneID" id="92952255"/>
<evidence type="ECO:0000313" key="4">
    <source>
        <dbReference type="Proteomes" id="UP001565471"/>
    </source>
</evidence>
<accession>A0A1E3EGU5</accession>
<comment type="caution">
    <text evidence="1">The sequence shown here is derived from an EMBL/GenBank/DDBJ whole genome shotgun (WGS) entry which is preliminary data.</text>
</comment>
<dbReference type="eggNOG" id="COG2214">
    <property type="taxonomic scope" value="Bacteria"/>
</dbReference>
<dbReference type="EMBL" id="JBGBZA010000002">
    <property type="protein sequence ID" value="MEY9319810.1"/>
    <property type="molecule type" value="Genomic_DNA"/>
</dbReference>
<keyword evidence="4" id="KW-1185">Reference proteome</keyword>
<dbReference type="Proteomes" id="UP000673383">
    <property type="component" value="Unassembled WGS sequence"/>
</dbReference>
<evidence type="ECO:0000313" key="1">
    <source>
        <dbReference type="EMBL" id="MBP1294862.1"/>
    </source>
</evidence>
<organism evidence="1 3">
    <name type="scientific">Bradyrhizobium elkanii</name>
    <dbReference type="NCBI Taxonomy" id="29448"/>
    <lineage>
        <taxon>Bacteria</taxon>
        <taxon>Pseudomonadati</taxon>
        <taxon>Pseudomonadota</taxon>
        <taxon>Alphaproteobacteria</taxon>
        <taxon>Hyphomicrobiales</taxon>
        <taxon>Nitrobacteraceae</taxon>
        <taxon>Bradyrhizobium</taxon>
    </lineage>
</organism>
<evidence type="ECO:0000313" key="3">
    <source>
        <dbReference type="Proteomes" id="UP000673383"/>
    </source>
</evidence>
<gene>
    <name evidence="2" type="ORF">ABIF29_006609</name>
    <name evidence="1" type="ORF">JOH49_004615</name>
</gene>
<dbReference type="Gene3D" id="1.10.287.110">
    <property type="entry name" value="DnaJ domain"/>
    <property type="match status" value="1"/>
</dbReference>
<dbReference type="InterPro" id="IPR036869">
    <property type="entry name" value="J_dom_sf"/>
</dbReference>
<dbReference type="EMBL" id="JAFICZ010000001">
    <property type="protein sequence ID" value="MBP1294862.1"/>
    <property type="molecule type" value="Genomic_DNA"/>
</dbReference>
<reference evidence="1" key="1">
    <citation type="submission" date="2021-02" db="EMBL/GenBank/DDBJ databases">
        <title>Genomic Encyclopedia of Type Strains, Phase IV (KMG-V): Genome sequencing to study the core and pangenomes of soil and plant-associated prokaryotes.</title>
        <authorList>
            <person name="Whitman W."/>
        </authorList>
    </citation>
    <scope>NUCLEOTIDE SEQUENCE</scope>
    <source>
        <strain evidence="1">USDA 406</strain>
    </source>
</reference>